<keyword evidence="4" id="KW-1185">Reference proteome</keyword>
<dbReference type="InterPro" id="IPR012347">
    <property type="entry name" value="Ferritin-like"/>
</dbReference>
<feature type="domain" description="Ferritin-like diiron" evidence="2">
    <location>
        <begin position="229"/>
        <end position="357"/>
    </location>
</feature>
<evidence type="ECO:0000259" key="2">
    <source>
        <dbReference type="PROSITE" id="PS50905"/>
    </source>
</evidence>
<dbReference type="PANTHER" id="PTHR33746">
    <property type="entry name" value="RUBRERYTHRIN"/>
    <property type="match status" value="1"/>
</dbReference>
<comment type="caution">
    <text evidence="3">The sequence shown here is derived from an EMBL/GenBank/DDBJ whole genome shotgun (WGS) entry which is preliminary data.</text>
</comment>
<feature type="chain" id="PRO_5045238032" description="Ferritin-like diiron domain-containing protein" evidence="1">
    <location>
        <begin position="21"/>
        <end position="357"/>
    </location>
</feature>
<dbReference type="Gene3D" id="1.20.1260.10">
    <property type="match status" value="2"/>
</dbReference>
<dbReference type="InterPro" id="IPR009040">
    <property type="entry name" value="Ferritin-like_diiron"/>
</dbReference>
<evidence type="ECO:0000256" key="1">
    <source>
        <dbReference type="SAM" id="SignalP"/>
    </source>
</evidence>
<dbReference type="Proteomes" id="UP001501358">
    <property type="component" value="Unassembled WGS sequence"/>
</dbReference>
<dbReference type="PANTHER" id="PTHR33746:SF4">
    <property type="entry name" value="RUBRERYTHRIN"/>
    <property type="match status" value="1"/>
</dbReference>
<gene>
    <name evidence="3" type="ORF">GCM10010406_18070</name>
</gene>
<feature type="domain" description="Ferritin-like diiron" evidence="2">
    <location>
        <begin position="78"/>
        <end position="208"/>
    </location>
</feature>
<accession>A0ABN3LGQ9</accession>
<keyword evidence="1" id="KW-0732">Signal</keyword>
<organism evidence="3 4">
    <name type="scientific">Streptomyces thermolineatus</name>
    <dbReference type="NCBI Taxonomy" id="44033"/>
    <lineage>
        <taxon>Bacteria</taxon>
        <taxon>Bacillati</taxon>
        <taxon>Actinomycetota</taxon>
        <taxon>Actinomycetes</taxon>
        <taxon>Kitasatosporales</taxon>
        <taxon>Streptomycetaceae</taxon>
        <taxon>Streptomyces</taxon>
    </lineage>
</organism>
<reference evidence="3 4" key="1">
    <citation type="journal article" date="2019" name="Int. J. Syst. Evol. Microbiol.">
        <title>The Global Catalogue of Microorganisms (GCM) 10K type strain sequencing project: providing services to taxonomists for standard genome sequencing and annotation.</title>
        <authorList>
            <consortium name="The Broad Institute Genomics Platform"/>
            <consortium name="The Broad Institute Genome Sequencing Center for Infectious Disease"/>
            <person name="Wu L."/>
            <person name="Ma J."/>
        </authorList>
    </citation>
    <scope>NUCLEOTIDE SEQUENCE [LARGE SCALE GENOMIC DNA]</scope>
    <source>
        <strain evidence="3 4">JCM 6307</strain>
    </source>
</reference>
<evidence type="ECO:0000313" key="4">
    <source>
        <dbReference type="Proteomes" id="UP001501358"/>
    </source>
</evidence>
<dbReference type="InterPro" id="IPR003251">
    <property type="entry name" value="Rr_diiron-bd_dom"/>
</dbReference>
<dbReference type="InterPro" id="IPR009078">
    <property type="entry name" value="Ferritin-like_SF"/>
</dbReference>
<dbReference type="SUPFAM" id="SSF47240">
    <property type="entry name" value="Ferritin-like"/>
    <property type="match status" value="2"/>
</dbReference>
<protein>
    <recommendedName>
        <fullName evidence="2">Ferritin-like diiron domain-containing protein</fullName>
    </recommendedName>
</protein>
<dbReference type="PROSITE" id="PS50905">
    <property type="entry name" value="FERRITIN_LIKE"/>
    <property type="match status" value="2"/>
</dbReference>
<dbReference type="InterPro" id="IPR052753">
    <property type="entry name" value="Rbr2/Nigerythrin"/>
</dbReference>
<name>A0ABN3LGQ9_9ACTN</name>
<sequence>MSIRPVRALAVLTLASAAVAGGTLPAVLASPSTTGGVHADASPVLPGAGAADGQLTPMAPGALAGPDVLGRMESDLTPAAARRTVADLRTAMRGEAFAHASYHLFSLQAARENLPRTAELFADTSREELGDHFAKQAALVALAGGGEANLRRVLNDQDRMIEDYLVFADEARRDGDDSAAELFAEIARNKEAHRKAVVAALKAVAEGKDVDVPALPAVRHEAVAAGLPQVTSPHTLLRLNAALHDEAHSHAALLLFAEHAKDHGHPKLAAMLNGLAEVEFNDHFARLARMAGLVGATEDNLRAAIGGERYESKVVYPAFAERARAAGESRAAEVFAEAAADETKHAAAFEKALRNRG</sequence>
<dbReference type="EMBL" id="BAAATA010000008">
    <property type="protein sequence ID" value="GAA2482218.1"/>
    <property type="molecule type" value="Genomic_DNA"/>
</dbReference>
<dbReference type="Pfam" id="PF02915">
    <property type="entry name" value="Rubrerythrin"/>
    <property type="match status" value="1"/>
</dbReference>
<dbReference type="RefSeq" id="WP_344382606.1">
    <property type="nucleotide sequence ID" value="NZ_BAAATA010000008.1"/>
</dbReference>
<feature type="signal peptide" evidence="1">
    <location>
        <begin position="1"/>
        <end position="20"/>
    </location>
</feature>
<proteinExistence type="predicted"/>
<evidence type="ECO:0000313" key="3">
    <source>
        <dbReference type="EMBL" id="GAA2482218.1"/>
    </source>
</evidence>